<accession>A0A7S4KDL1</accession>
<dbReference type="EMBL" id="HBKN01014563">
    <property type="protein sequence ID" value="CAE2291564.1"/>
    <property type="molecule type" value="Transcribed_RNA"/>
</dbReference>
<dbReference type="PANTHER" id="PTHR12911">
    <property type="entry name" value="SAD1/UNC-84-LIKE PROTEIN-RELATED"/>
    <property type="match status" value="1"/>
</dbReference>
<comment type="subcellular location">
    <subcellularLocation>
        <location evidence="1">Membrane</location>
    </subcellularLocation>
</comment>
<evidence type="ECO:0000256" key="2">
    <source>
        <dbReference type="ARBA" id="ARBA00022692"/>
    </source>
</evidence>
<dbReference type="GO" id="GO:0016020">
    <property type="term" value="C:membrane"/>
    <property type="evidence" value="ECO:0007669"/>
    <property type="project" value="UniProtKB-SubCell"/>
</dbReference>
<dbReference type="GO" id="GO:0005635">
    <property type="term" value="C:nuclear envelope"/>
    <property type="evidence" value="ECO:0007669"/>
    <property type="project" value="TreeGrafter"/>
</dbReference>
<evidence type="ECO:0000256" key="6">
    <source>
        <dbReference type="SAM" id="Phobius"/>
    </source>
</evidence>
<reference evidence="8" key="1">
    <citation type="submission" date="2021-01" db="EMBL/GenBank/DDBJ databases">
        <authorList>
            <person name="Corre E."/>
            <person name="Pelletier E."/>
            <person name="Niang G."/>
            <person name="Scheremetjew M."/>
            <person name="Finn R."/>
            <person name="Kale V."/>
            <person name="Holt S."/>
            <person name="Cochrane G."/>
            <person name="Meng A."/>
            <person name="Brown T."/>
            <person name="Cohen L."/>
        </authorList>
    </citation>
    <scope>NUCLEOTIDE SEQUENCE</scope>
    <source>
        <strain evidence="8">CCMP 2712</strain>
    </source>
</reference>
<dbReference type="Gene3D" id="2.60.120.260">
    <property type="entry name" value="Galactose-binding domain-like"/>
    <property type="match status" value="1"/>
</dbReference>
<organism evidence="8">
    <name type="scientific">Guillardia theta</name>
    <name type="common">Cryptophyte</name>
    <name type="synonym">Cryptomonas phi</name>
    <dbReference type="NCBI Taxonomy" id="55529"/>
    <lineage>
        <taxon>Eukaryota</taxon>
        <taxon>Cryptophyceae</taxon>
        <taxon>Pyrenomonadales</taxon>
        <taxon>Geminigeraceae</taxon>
        <taxon>Guillardia</taxon>
    </lineage>
</organism>
<keyword evidence="2 6" id="KW-0812">Transmembrane</keyword>
<evidence type="ECO:0000259" key="7">
    <source>
        <dbReference type="PROSITE" id="PS51469"/>
    </source>
</evidence>
<dbReference type="InterPro" id="IPR012919">
    <property type="entry name" value="SUN_dom"/>
</dbReference>
<evidence type="ECO:0000256" key="5">
    <source>
        <dbReference type="SAM" id="Coils"/>
    </source>
</evidence>
<dbReference type="PANTHER" id="PTHR12911:SF8">
    <property type="entry name" value="KLAROID PROTEIN-RELATED"/>
    <property type="match status" value="1"/>
</dbReference>
<evidence type="ECO:0000256" key="3">
    <source>
        <dbReference type="ARBA" id="ARBA00022989"/>
    </source>
</evidence>
<keyword evidence="5" id="KW-0175">Coiled coil</keyword>
<dbReference type="GO" id="GO:0043495">
    <property type="term" value="F:protein-membrane adaptor activity"/>
    <property type="evidence" value="ECO:0007669"/>
    <property type="project" value="TreeGrafter"/>
</dbReference>
<protein>
    <recommendedName>
        <fullName evidence="7">SUN domain-containing protein</fullName>
    </recommendedName>
</protein>
<dbReference type="Pfam" id="PF07738">
    <property type="entry name" value="Sad1_UNC"/>
    <property type="match status" value="1"/>
</dbReference>
<keyword evidence="3 6" id="KW-1133">Transmembrane helix</keyword>
<dbReference type="AlphaFoldDB" id="A0A7S4KDL1"/>
<feature type="coiled-coil region" evidence="5">
    <location>
        <begin position="129"/>
        <end position="180"/>
    </location>
</feature>
<dbReference type="InterPro" id="IPR045119">
    <property type="entry name" value="SUN1-5"/>
</dbReference>
<feature type="transmembrane region" description="Helical" evidence="6">
    <location>
        <begin position="85"/>
        <end position="109"/>
    </location>
</feature>
<gene>
    <name evidence="8" type="ORF">GTHE00462_LOCUS11328</name>
</gene>
<keyword evidence="4 6" id="KW-0472">Membrane</keyword>
<dbReference type="PROSITE" id="PS51469">
    <property type="entry name" value="SUN"/>
    <property type="match status" value="1"/>
</dbReference>
<feature type="domain" description="SUN" evidence="7">
    <location>
        <begin position="358"/>
        <end position="536"/>
    </location>
</feature>
<sequence length="541" mass="61050">MPRRLDPDSRALPRSDGGTLHFATSLAYEGMKSRPTQDEFLLTASHILKSPHNYNPVHAHNTRYKRWYSSTFTEPKRQGFEIGSWCNVTILTIVCMLCFGLAVICLVGSEGYSMVISPMIFISSDYHSLQDLHSAVQNLQKEQKFINQEIESFLRYKNYIENTSQRLSSLLTQIDIANLETDSAINQMTVFDKKVDNFSTSVLTEVEDVMNELRSQIGINETENTENLDSLQREISELSKILTLYHDRKATVESTFDARSNLINGVSENIDLNHIQQSLRETIETFARNASGLRFFDEVKNDVILQSVKEISKREQILIQKTMDAMSYDKLIPKESAFEALRHLYRNQIAGVDWMLSVNGAEVLDHSPSFDTCSDHSWYGTWFVCASMNVLQPPLQSQPSTALQLSPSWTDGKSSSALGHCWALKGSNGFLEVKLARPVVPKKILVHSIPIEISPGHGKSAIKNFAIMGRIDGQYHMVLNATHNPSSLTSLESNEGFEVEVENQIMIQQVRVEVYSNHGNEYFTCFYHIALIGEDSSAEVA</sequence>
<evidence type="ECO:0000313" key="8">
    <source>
        <dbReference type="EMBL" id="CAE2291564.1"/>
    </source>
</evidence>
<evidence type="ECO:0000256" key="4">
    <source>
        <dbReference type="ARBA" id="ARBA00023136"/>
    </source>
</evidence>
<name>A0A7S4KDL1_GUITH</name>
<proteinExistence type="predicted"/>
<evidence type="ECO:0000256" key="1">
    <source>
        <dbReference type="ARBA" id="ARBA00004370"/>
    </source>
</evidence>